<evidence type="ECO:0000313" key="6">
    <source>
        <dbReference type="EMBL" id="KAF7806270.1"/>
    </source>
</evidence>
<dbReference type="FunFam" id="3.10.450.50:FF:000003">
    <property type="entry name" value="Nuclear transport factor 2 family protein"/>
    <property type="match status" value="1"/>
</dbReference>
<evidence type="ECO:0000313" key="7">
    <source>
        <dbReference type="Proteomes" id="UP000634136"/>
    </source>
</evidence>
<reference evidence="6" key="1">
    <citation type="submission" date="2020-09" db="EMBL/GenBank/DDBJ databases">
        <title>Genome-Enabled Discovery of Anthraquinone Biosynthesis in Senna tora.</title>
        <authorList>
            <person name="Kang S.-H."/>
            <person name="Pandey R.P."/>
            <person name="Lee C.-M."/>
            <person name="Sim J.-S."/>
            <person name="Jeong J.-T."/>
            <person name="Choi B.-S."/>
            <person name="Jung M."/>
            <person name="Ginzburg D."/>
            <person name="Zhao K."/>
            <person name="Won S.Y."/>
            <person name="Oh T.-J."/>
            <person name="Yu Y."/>
            <person name="Kim N.-H."/>
            <person name="Lee O.R."/>
            <person name="Lee T.-H."/>
            <person name="Bashyal P."/>
            <person name="Kim T.-S."/>
            <person name="Lee W.-H."/>
            <person name="Kawkins C."/>
            <person name="Kim C.-K."/>
            <person name="Kim J.S."/>
            <person name="Ahn B.O."/>
            <person name="Rhee S.Y."/>
            <person name="Sohng J.K."/>
        </authorList>
    </citation>
    <scope>NUCLEOTIDE SEQUENCE</scope>
    <source>
        <tissue evidence="6">Leaf</tissue>
    </source>
</reference>
<dbReference type="GO" id="GO:0003729">
    <property type="term" value="F:mRNA binding"/>
    <property type="evidence" value="ECO:0007669"/>
    <property type="project" value="TreeGrafter"/>
</dbReference>
<dbReference type="InterPro" id="IPR035979">
    <property type="entry name" value="RBD_domain_sf"/>
</dbReference>
<dbReference type="InterPro" id="IPR000504">
    <property type="entry name" value="RRM_dom"/>
</dbReference>
<dbReference type="EMBL" id="JAAIUW010000012">
    <property type="protein sequence ID" value="KAF7806270.1"/>
    <property type="molecule type" value="Genomic_DNA"/>
</dbReference>
<feature type="region of interest" description="Disordered" evidence="3">
    <location>
        <begin position="283"/>
        <end position="319"/>
    </location>
</feature>
<feature type="domain" description="NTF2" evidence="5">
    <location>
        <begin position="36"/>
        <end position="152"/>
    </location>
</feature>
<dbReference type="SMART" id="SM00360">
    <property type="entry name" value="RRM"/>
    <property type="match status" value="1"/>
</dbReference>
<dbReference type="PROSITE" id="PS50177">
    <property type="entry name" value="NTF2_DOMAIN"/>
    <property type="match status" value="1"/>
</dbReference>
<dbReference type="InterPro" id="IPR002075">
    <property type="entry name" value="NTF2_dom"/>
</dbReference>
<dbReference type="Gene3D" id="3.30.70.330">
    <property type="match status" value="1"/>
</dbReference>
<dbReference type="Pfam" id="PF02136">
    <property type="entry name" value="NTF2"/>
    <property type="match status" value="1"/>
</dbReference>
<dbReference type="InterPro" id="IPR032710">
    <property type="entry name" value="NTF2-like_dom_sf"/>
</dbReference>
<dbReference type="CDD" id="cd00780">
    <property type="entry name" value="NTF2"/>
    <property type="match status" value="1"/>
</dbReference>
<sequence>MGNRSGGSCVGLHEAEALEMAAQEANPAPAPSAQVVGNAFVEQYYHILHQSPNLVHRFYQDSSFLSRPDNNGVMTTVTTMEAINEKIISLNYEDHTAEIKTADAQDSYDKGVIVLVTGCLTGKEGVTRKFTQTFFLAPQDKGYYVLNDVFRYIEENDTSKLNSVSETVINENTEKAPVPEAEVIHAAEQHVADPETSVEGENLHNGAEVTDPLDNEEEGSVIDEEAAEPSIELSQNNIVTTHDSTPAVQDDAPKKSYASIVMKSNAASGPVYVATRTVRVASTKTSQQLPAPVKSTPGPEALVPSSDSAPGSSDVPEEAEGHSIYVRNLPFNATVEQLEEVFKKFGPIKHDGIQVRSSKQGFCFGFVEFEELSSMQSALEIFYLCLGNKASSGDDGVDSIAVEVVVVTVELKVITDDRHTYMEENESKNGKLSQLNYLFYLASPITVGGRQAVIEEKRTTTRVSGNSGRGRYPSGRGSFRNESFRGRGKFGGGRGYGRNEFRNQGEFSPRPKGPAGQKGDSSLQVSQNGGGRGGGRQGGGNRSSLPSTSA</sequence>
<dbReference type="Gene3D" id="3.10.450.50">
    <property type="match status" value="1"/>
</dbReference>
<feature type="domain" description="RRM" evidence="4">
    <location>
        <begin position="322"/>
        <end position="427"/>
    </location>
</feature>
<feature type="compositionally biased region" description="Low complexity" evidence="3">
    <location>
        <begin position="464"/>
        <end position="480"/>
    </location>
</feature>
<dbReference type="CDD" id="cd00590">
    <property type="entry name" value="RRM_SF"/>
    <property type="match status" value="1"/>
</dbReference>
<dbReference type="SUPFAM" id="SSF54427">
    <property type="entry name" value="NTF2-like"/>
    <property type="match status" value="1"/>
</dbReference>
<evidence type="ECO:0000256" key="3">
    <source>
        <dbReference type="SAM" id="MobiDB-lite"/>
    </source>
</evidence>
<feature type="region of interest" description="Disordered" evidence="3">
    <location>
        <begin position="193"/>
        <end position="219"/>
    </location>
</feature>
<dbReference type="GO" id="GO:1990904">
    <property type="term" value="C:ribonucleoprotein complex"/>
    <property type="evidence" value="ECO:0007669"/>
    <property type="project" value="TreeGrafter"/>
</dbReference>
<dbReference type="InterPro" id="IPR018222">
    <property type="entry name" value="Nuclear_transport_factor_2_euk"/>
</dbReference>
<organism evidence="6 7">
    <name type="scientific">Senna tora</name>
    <dbReference type="NCBI Taxonomy" id="362788"/>
    <lineage>
        <taxon>Eukaryota</taxon>
        <taxon>Viridiplantae</taxon>
        <taxon>Streptophyta</taxon>
        <taxon>Embryophyta</taxon>
        <taxon>Tracheophyta</taxon>
        <taxon>Spermatophyta</taxon>
        <taxon>Magnoliopsida</taxon>
        <taxon>eudicotyledons</taxon>
        <taxon>Gunneridae</taxon>
        <taxon>Pentapetalae</taxon>
        <taxon>rosids</taxon>
        <taxon>fabids</taxon>
        <taxon>Fabales</taxon>
        <taxon>Fabaceae</taxon>
        <taxon>Caesalpinioideae</taxon>
        <taxon>Cassia clade</taxon>
        <taxon>Senna</taxon>
    </lineage>
</organism>
<evidence type="ECO:0000256" key="1">
    <source>
        <dbReference type="ARBA" id="ARBA00022884"/>
    </source>
</evidence>
<keyword evidence="7" id="KW-1185">Reference proteome</keyword>
<feature type="region of interest" description="Disordered" evidence="3">
    <location>
        <begin position="458"/>
        <end position="550"/>
    </location>
</feature>
<gene>
    <name evidence="6" type="ORF">G2W53_038431</name>
</gene>
<proteinExistence type="predicted"/>
<comment type="caution">
    <text evidence="6">The sequence shown here is derived from an EMBL/GenBank/DDBJ whole genome shotgun (WGS) entry which is preliminary data.</text>
</comment>
<name>A0A834W220_9FABA</name>
<dbReference type="PANTHER" id="PTHR10693:SF75">
    <property type="entry name" value="NUCLEAR TRANSPORT FACTOR 2"/>
    <property type="match status" value="1"/>
</dbReference>
<keyword evidence="1 2" id="KW-0694">RNA-binding</keyword>
<dbReference type="InterPro" id="IPR039539">
    <property type="entry name" value="Ras_GTPase_bind_prot"/>
</dbReference>
<dbReference type="PROSITE" id="PS50102">
    <property type="entry name" value="RRM"/>
    <property type="match status" value="1"/>
</dbReference>
<dbReference type="Pfam" id="PF00076">
    <property type="entry name" value="RRM_1"/>
    <property type="match status" value="1"/>
</dbReference>
<protein>
    <submittedName>
        <fullName evidence="6">Ras GTPase-activating protein-binding protein 1</fullName>
    </submittedName>
</protein>
<evidence type="ECO:0000259" key="4">
    <source>
        <dbReference type="PROSITE" id="PS50102"/>
    </source>
</evidence>
<dbReference type="InterPro" id="IPR012677">
    <property type="entry name" value="Nucleotide-bd_a/b_plait_sf"/>
</dbReference>
<feature type="compositionally biased region" description="Gly residues" evidence="3">
    <location>
        <begin position="528"/>
        <end position="541"/>
    </location>
</feature>
<dbReference type="OrthoDB" id="339151at2759"/>
<dbReference type="GO" id="GO:0005829">
    <property type="term" value="C:cytosol"/>
    <property type="evidence" value="ECO:0007669"/>
    <property type="project" value="TreeGrafter"/>
</dbReference>
<evidence type="ECO:0000256" key="2">
    <source>
        <dbReference type="PROSITE-ProRule" id="PRU00176"/>
    </source>
</evidence>
<accession>A0A834W220</accession>
<evidence type="ECO:0000259" key="5">
    <source>
        <dbReference type="PROSITE" id="PS50177"/>
    </source>
</evidence>
<dbReference type="Proteomes" id="UP000634136">
    <property type="component" value="Unassembled WGS sequence"/>
</dbReference>
<dbReference type="SUPFAM" id="SSF54928">
    <property type="entry name" value="RNA-binding domain, RBD"/>
    <property type="match status" value="1"/>
</dbReference>
<dbReference type="AlphaFoldDB" id="A0A834W220"/>
<dbReference type="PANTHER" id="PTHR10693">
    <property type="entry name" value="RAS GTPASE-ACTIVATING PROTEIN-BINDING PROTEIN"/>
    <property type="match status" value="1"/>
</dbReference>